<dbReference type="Gene3D" id="1.10.10.10">
    <property type="entry name" value="Winged helix-like DNA-binding domain superfamily/Winged helix DNA-binding domain"/>
    <property type="match status" value="1"/>
</dbReference>
<accession>A0A1G9BV37</accession>
<dbReference type="CDD" id="cd00090">
    <property type="entry name" value="HTH_ARSR"/>
    <property type="match status" value="1"/>
</dbReference>
<evidence type="ECO:0000259" key="1">
    <source>
        <dbReference type="SMART" id="SM00418"/>
    </source>
</evidence>
<dbReference type="InterPro" id="IPR011991">
    <property type="entry name" value="ArsR-like_HTH"/>
</dbReference>
<gene>
    <name evidence="2" type="ORF">SAMN04515672_3101</name>
</gene>
<dbReference type="SUPFAM" id="SSF46785">
    <property type="entry name" value="Winged helix' DNA-binding domain"/>
    <property type="match status" value="1"/>
</dbReference>
<keyword evidence="3" id="KW-1185">Reference proteome</keyword>
<dbReference type="STRING" id="1095776.SAMN04515672_3101"/>
<dbReference type="OrthoDB" id="290446at2157"/>
<organism evidence="2 3">
    <name type="scientific">Natronorubrum texcoconense</name>
    <dbReference type="NCBI Taxonomy" id="1095776"/>
    <lineage>
        <taxon>Archaea</taxon>
        <taxon>Methanobacteriati</taxon>
        <taxon>Methanobacteriota</taxon>
        <taxon>Stenosarchaea group</taxon>
        <taxon>Halobacteria</taxon>
        <taxon>Halobacteriales</taxon>
        <taxon>Natrialbaceae</taxon>
        <taxon>Natronorubrum</taxon>
    </lineage>
</organism>
<reference evidence="3" key="1">
    <citation type="submission" date="2016-10" db="EMBL/GenBank/DDBJ databases">
        <authorList>
            <person name="Varghese N."/>
            <person name="Submissions S."/>
        </authorList>
    </citation>
    <scope>NUCLEOTIDE SEQUENCE [LARGE SCALE GENOMIC DNA]</scope>
    <source>
        <strain evidence="3">B4,CECT 8067,JCM 17497</strain>
    </source>
</reference>
<dbReference type="Pfam" id="PF12840">
    <property type="entry name" value="HTH_20"/>
    <property type="match status" value="1"/>
</dbReference>
<dbReference type="InterPro" id="IPR036390">
    <property type="entry name" value="WH_DNA-bd_sf"/>
</dbReference>
<dbReference type="RefSeq" id="WP_090308686.1">
    <property type="nucleotide sequence ID" value="NZ_FNFE01000004.1"/>
</dbReference>
<dbReference type="AlphaFoldDB" id="A0A1G9BV37"/>
<dbReference type="InterPro" id="IPR001845">
    <property type="entry name" value="HTH_ArsR_DNA-bd_dom"/>
</dbReference>
<name>A0A1G9BV37_9EURY</name>
<dbReference type="InterPro" id="IPR036388">
    <property type="entry name" value="WH-like_DNA-bd_sf"/>
</dbReference>
<evidence type="ECO:0000313" key="2">
    <source>
        <dbReference type="EMBL" id="SDK43322.1"/>
    </source>
</evidence>
<dbReference type="EMBL" id="FNFE01000004">
    <property type="protein sequence ID" value="SDK43322.1"/>
    <property type="molecule type" value="Genomic_DNA"/>
</dbReference>
<evidence type="ECO:0000313" key="3">
    <source>
        <dbReference type="Proteomes" id="UP000198882"/>
    </source>
</evidence>
<dbReference type="Proteomes" id="UP000198882">
    <property type="component" value="Unassembled WGS sequence"/>
</dbReference>
<dbReference type="SMART" id="SM00418">
    <property type="entry name" value="HTH_ARSR"/>
    <property type="match status" value="1"/>
</dbReference>
<dbReference type="GO" id="GO:0003700">
    <property type="term" value="F:DNA-binding transcription factor activity"/>
    <property type="evidence" value="ECO:0007669"/>
    <property type="project" value="InterPro"/>
</dbReference>
<sequence>MSEDRPLEELAALLEDETARRILTEIYREPASASALSGRCGASKPTVYRRLEDMRRCDLLVERTRLDTDRGHHHTVYATNLERIVVEIGDDGIDFQVDRREPMADRFTRLIGEM</sequence>
<protein>
    <submittedName>
        <fullName evidence="2">Helix-turn-helix domain-containing protein</fullName>
    </submittedName>
</protein>
<proteinExistence type="predicted"/>
<feature type="domain" description="HTH arsR-type" evidence="1">
    <location>
        <begin position="9"/>
        <end position="90"/>
    </location>
</feature>